<dbReference type="EMBL" id="REGN01001049">
    <property type="protein sequence ID" value="RNA37417.1"/>
    <property type="molecule type" value="Genomic_DNA"/>
</dbReference>
<evidence type="ECO:0000313" key="1">
    <source>
        <dbReference type="EMBL" id="RNA37417.1"/>
    </source>
</evidence>
<organism evidence="1 2">
    <name type="scientific">Brachionus plicatilis</name>
    <name type="common">Marine rotifer</name>
    <name type="synonym">Brachionus muelleri</name>
    <dbReference type="NCBI Taxonomy" id="10195"/>
    <lineage>
        <taxon>Eukaryota</taxon>
        <taxon>Metazoa</taxon>
        <taxon>Spiralia</taxon>
        <taxon>Gnathifera</taxon>
        <taxon>Rotifera</taxon>
        <taxon>Eurotatoria</taxon>
        <taxon>Monogononta</taxon>
        <taxon>Pseudotrocha</taxon>
        <taxon>Ploima</taxon>
        <taxon>Brachionidae</taxon>
        <taxon>Brachionus</taxon>
    </lineage>
</organism>
<evidence type="ECO:0000313" key="2">
    <source>
        <dbReference type="Proteomes" id="UP000276133"/>
    </source>
</evidence>
<keyword evidence="2" id="KW-1185">Reference proteome</keyword>
<comment type="caution">
    <text evidence="1">The sequence shown here is derived from an EMBL/GenBank/DDBJ whole genome shotgun (WGS) entry which is preliminary data.</text>
</comment>
<gene>
    <name evidence="1" type="ORF">BpHYR1_010956</name>
</gene>
<accession>A0A3M7SP89</accession>
<sequence>MIVGPNINVANFQSVAADGNRSKIRESLVSQDSSLKIQQWPDVEPKTDLLTVLTLLNLPIKDGPNGKVILGRI</sequence>
<reference evidence="1 2" key="1">
    <citation type="journal article" date="2018" name="Sci. Rep.">
        <title>Genomic signatures of local adaptation to the degree of environmental predictability in rotifers.</title>
        <authorList>
            <person name="Franch-Gras L."/>
            <person name="Hahn C."/>
            <person name="Garcia-Roger E.M."/>
            <person name="Carmona M.J."/>
            <person name="Serra M."/>
            <person name="Gomez A."/>
        </authorList>
    </citation>
    <scope>NUCLEOTIDE SEQUENCE [LARGE SCALE GENOMIC DNA]</scope>
    <source>
        <strain evidence="1">HYR1</strain>
    </source>
</reference>
<dbReference type="AlphaFoldDB" id="A0A3M7SP89"/>
<name>A0A3M7SP89_BRAPC</name>
<dbReference type="OrthoDB" id="10053569at2759"/>
<dbReference type="Proteomes" id="UP000276133">
    <property type="component" value="Unassembled WGS sequence"/>
</dbReference>
<proteinExistence type="predicted"/>
<protein>
    <submittedName>
        <fullName evidence="1">Uncharacterized protein</fullName>
    </submittedName>
</protein>